<reference evidence="1 2" key="1">
    <citation type="journal article" date="2001" name="FEMS Microbiol. Lett.">
        <title>Oceanobacillus iheyensis gen. nov., sp. nov., a deep-sea extremely halotolerant and alkaliphilic species isolated from a depth of 1050 m on the Iheya Ridge.</title>
        <authorList>
            <person name="Lu J."/>
            <person name="Nogi Y."/>
            <person name="Takami H."/>
        </authorList>
    </citation>
    <scope>NUCLEOTIDE SEQUENCE [LARGE SCALE GENOMIC DNA]</scope>
    <source>
        <strain evidence="2">DSM 14371 / CIP 107618 / JCM 11309 / KCTC 3954 / HTE831</strain>
    </source>
</reference>
<proteinExistence type="predicted"/>
<name>Q8ESE0_OCEIH</name>
<dbReference type="AlphaFoldDB" id="Q8ESE0"/>
<evidence type="ECO:0000313" key="1">
    <source>
        <dbReference type="EMBL" id="BAC12656.1"/>
    </source>
</evidence>
<dbReference type="RefSeq" id="WP_011065108.1">
    <property type="nucleotide sequence ID" value="NC_004193.1"/>
</dbReference>
<organism evidence="1 2">
    <name type="scientific">Oceanobacillus iheyensis (strain DSM 14371 / CIP 107618 / JCM 11309 / KCTC 3954 / HTE831)</name>
    <dbReference type="NCBI Taxonomy" id="221109"/>
    <lineage>
        <taxon>Bacteria</taxon>
        <taxon>Bacillati</taxon>
        <taxon>Bacillota</taxon>
        <taxon>Bacilli</taxon>
        <taxon>Bacillales</taxon>
        <taxon>Bacillaceae</taxon>
        <taxon>Oceanobacillus</taxon>
    </lineage>
</organism>
<evidence type="ECO:0000313" key="2">
    <source>
        <dbReference type="Proteomes" id="UP000000822"/>
    </source>
</evidence>
<dbReference type="STRING" id="221109.gene:10732921"/>
<dbReference type="KEGG" id="oih:OB0700"/>
<dbReference type="EMBL" id="BA000028">
    <property type="protein sequence ID" value="BAC12656.1"/>
    <property type="molecule type" value="Genomic_DNA"/>
</dbReference>
<keyword evidence="2" id="KW-1185">Reference proteome</keyword>
<dbReference type="HOGENOM" id="CLU_1766132_0_0_9"/>
<accession>Q8ESE0</accession>
<dbReference type="eggNOG" id="ENOG5030X3Y">
    <property type="taxonomic scope" value="Bacteria"/>
</dbReference>
<dbReference type="OrthoDB" id="2719009at2"/>
<sequence>MKKWIIGIMIVLTIGIVMVKVNTPEATFAHVLPDGLNDSTEINEITIYEIKPSGEPREIVLSDKQNINKLLQASKNMKLKKTDEFTHSGYLLLLSDEDQTYTITVNDEGILDMDTHDNHYAIKGENDLLKIINSFDDKWKPVQEEKL</sequence>
<dbReference type="Proteomes" id="UP000000822">
    <property type="component" value="Chromosome"/>
</dbReference>
<gene>
    <name evidence="1" type="ordered locus">OB0700</name>
</gene>
<protein>
    <submittedName>
        <fullName evidence="1">Uncharacterized protein</fullName>
    </submittedName>
</protein>
<reference evidence="1 2" key="2">
    <citation type="journal article" date="2002" name="Nucleic Acids Res.">
        <title>Genome sequence of Oceanobacillus iheyensis isolated from the Iheya Ridge and its unexpected adaptive capabilities to extreme environments.</title>
        <authorList>
            <person name="Takami H."/>
            <person name="Takaki Y."/>
            <person name="Uchiyama I."/>
        </authorList>
    </citation>
    <scope>NUCLEOTIDE SEQUENCE [LARGE SCALE GENOMIC DNA]</scope>
    <source>
        <strain evidence="2">DSM 14371 / CIP 107618 / JCM 11309 / KCTC 3954 / HTE831</strain>
    </source>
</reference>